<proteinExistence type="inferred from homology"/>
<name>A0A7I8BXB2_9BURK</name>
<dbReference type="RefSeq" id="WP_180726407.1">
    <property type="nucleotide sequence ID" value="NZ_AP023176.1"/>
</dbReference>
<sequence length="246" mass="26693">MTRPVFRPYNLPTNLDGFHVELIANGLRADIILDRPPMNAMSFMQHEQIKTVIETLDVDPTVQVIVIRGSGEHFSNGIHKIESDDGSALNTSKLAFALSAPSRCSKPVIAANRGYCFGSAFELSLACDFRIVTETTAYSLPAHRPGQVPGFESVTRLSGMIGTARTRDILMRSQIIDGVKAYDWGVATEFSVDGELENATDALVRELLALSPFGPQATKRLLSGIGDTSLRPDMTIAANIREAISA</sequence>
<dbReference type="EMBL" id="AP023176">
    <property type="protein sequence ID" value="BCF92908.1"/>
    <property type="molecule type" value="Genomic_DNA"/>
</dbReference>
<organism evidence="2 3">
    <name type="scientific">Paraburkholderia largidicola</name>
    <dbReference type="NCBI Taxonomy" id="3014751"/>
    <lineage>
        <taxon>Bacteria</taxon>
        <taxon>Pseudomonadati</taxon>
        <taxon>Pseudomonadota</taxon>
        <taxon>Betaproteobacteria</taxon>
        <taxon>Burkholderiales</taxon>
        <taxon>Burkholderiaceae</taxon>
        <taxon>Paraburkholderia</taxon>
    </lineage>
</organism>
<keyword evidence="3" id="KW-1185">Reference proteome</keyword>
<protein>
    <submittedName>
        <fullName evidence="2">Crotonase</fullName>
    </submittedName>
</protein>
<evidence type="ECO:0000313" key="3">
    <source>
        <dbReference type="Proteomes" id="UP000510888"/>
    </source>
</evidence>
<reference evidence="2 3" key="1">
    <citation type="journal article" date="2020" name="Genes (Basel)">
        <title>Genomic Comparison of Insect Gut Symbionts from Divergent Burkholderia Subclades.</title>
        <authorList>
            <person name="Takeshita K."/>
            <person name="Kikuchi Y."/>
        </authorList>
    </citation>
    <scope>NUCLEOTIDE SEQUENCE [LARGE SCALE GENOMIC DNA]</scope>
    <source>
        <strain evidence="2 3">PGU16</strain>
        <plasmid evidence="2 3">PPGU16_p1</plasmid>
    </source>
</reference>
<dbReference type="PANTHER" id="PTHR43802:SF1">
    <property type="entry name" value="IP11341P-RELATED"/>
    <property type="match status" value="1"/>
</dbReference>
<dbReference type="KEGG" id="plad:PPGU16_59750"/>
<gene>
    <name evidence="2" type="ORF">PPGU16_59750</name>
</gene>
<dbReference type="CDD" id="cd06558">
    <property type="entry name" value="crotonase-like"/>
    <property type="match status" value="1"/>
</dbReference>
<evidence type="ECO:0000313" key="2">
    <source>
        <dbReference type="EMBL" id="BCF92908.1"/>
    </source>
</evidence>
<keyword evidence="2" id="KW-0614">Plasmid</keyword>
<dbReference type="Gene3D" id="3.90.226.10">
    <property type="entry name" value="2-enoyl-CoA Hydratase, Chain A, domain 1"/>
    <property type="match status" value="1"/>
</dbReference>
<dbReference type="AlphaFoldDB" id="A0A7I8BXB2"/>
<dbReference type="InterPro" id="IPR001753">
    <property type="entry name" value="Enoyl-CoA_hydra/iso"/>
</dbReference>
<evidence type="ECO:0000256" key="1">
    <source>
        <dbReference type="ARBA" id="ARBA00005254"/>
    </source>
</evidence>
<geneLocation type="plasmid" evidence="2 3">
    <name>PPGU16_p1</name>
</geneLocation>
<dbReference type="SUPFAM" id="SSF52096">
    <property type="entry name" value="ClpP/crotonase"/>
    <property type="match status" value="1"/>
</dbReference>
<comment type="similarity">
    <text evidence="1">Belongs to the enoyl-CoA hydratase/isomerase family.</text>
</comment>
<dbReference type="GO" id="GO:0003824">
    <property type="term" value="F:catalytic activity"/>
    <property type="evidence" value="ECO:0007669"/>
    <property type="project" value="UniProtKB-ARBA"/>
</dbReference>
<dbReference type="PANTHER" id="PTHR43802">
    <property type="entry name" value="ENOYL-COA HYDRATASE"/>
    <property type="match status" value="1"/>
</dbReference>
<accession>A0A7I8BXB2</accession>
<dbReference type="Pfam" id="PF00378">
    <property type="entry name" value="ECH_1"/>
    <property type="match status" value="1"/>
</dbReference>
<dbReference type="InterPro" id="IPR029045">
    <property type="entry name" value="ClpP/crotonase-like_dom_sf"/>
</dbReference>
<dbReference type="Proteomes" id="UP000510888">
    <property type="component" value="Plasmid PPGU16_p1"/>
</dbReference>